<protein>
    <submittedName>
        <fullName evidence="5">Ig-like, group 2</fullName>
    </submittedName>
</protein>
<evidence type="ECO:0000313" key="5">
    <source>
        <dbReference type="EMBL" id="ABF41671.1"/>
    </source>
</evidence>
<accession>Q1IN79</accession>
<dbReference type="InterPro" id="IPR003343">
    <property type="entry name" value="Big_2"/>
</dbReference>
<dbReference type="EnsemblBacteria" id="ABF41671">
    <property type="protein sequence ID" value="ABF41671"/>
    <property type="gene ID" value="Acid345_2670"/>
</dbReference>
<dbReference type="SMART" id="SM00635">
    <property type="entry name" value="BID_2"/>
    <property type="match status" value="1"/>
</dbReference>
<name>Q1IN79_KORVE</name>
<evidence type="ECO:0000256" key="2">
    <source>
        <dbReference type="ARBA" id="ARBA00022737"/>
    </source>
</evidence>
<dbReference type="RefSeq" id="WP_011523472.1">
    <property type="nucleotide sequence ID" value="NC_008009.1"/>
</dbReference>
<feature type="domain" description="BIG2" evidence="4">
    <location>
        <begin position="389"/>
        <end position="474"/>
    </location>
</feature>
<dbReference type="PANTHER" id="PTHR46093">
    <property type="entry name" value="ACYL-COA-BINDING DOMAIN-CONTAINING PROTEIN 5"/>
    <property type="match status" value="1"/>
</dbReference>
<reference evidence="5 6" key="1">
    <citation type="journal article" date="2009" name="Appl. Environ. Microbiol.">
        <title>Three genomes from the phylum Acidobacteria provide insight into the lifestyles of these microorganisms in soils.</title>
        <authorList>
            <person name="Ward N.L."/>
            <person name="Challacombe J.F."/>
            <person name="Janssen P.H."/>
            <person name="Henrissat B."/>
            <person name="Coutinho P.M."/>
            <person name="Wu M."/>
            <person name="Xie G."/>
            <person name="Haft D.H."/>
            <person name="Sait M."/>
            <person name="Badger J."/>
            <person name="Barabote R.D."/>
            <person name="Bradley B."/>
            <person name="Brettin T.S."/>
            <person name="Brinkac L.M."/>
            <person name="Bruce D."/>
            <person name="Creasy T."/>
            <person name="Daugherty S.C."/>
            <person name="Davidsen T.M."/>
            <person name="DeBoy R.T."/>
            <person name="Detter J.C."/>
            <person name="Dodson R.J."/>
            <person name="Durkin A.S."/>
            <person name="Ganapathy A."/>
            <person name="Gwinn-Giglio M."/>
            <person name="Han C.S."/>
            <person name="Khouri H."/>
            <person name="Kiss H."/>
            <person name="Kothari S.P."/>
            <person name="Madupu R."/>
            <person name="Nelson K.E."/>
            <person name="Nelson W.C."/>
            <person name="Paulsen I."/>
            <person name="Penn K."/>
            <person name="Ren Q."/>
            <person name="Rosovitz M.J."/>
            <person name="Selengut J.D."/>
            <person name="Shrivastava S."/>
            <person name="Sullivan S.A."/>
            <person name="Tapia R."/>
            <person name="Thompson L.S."/>
            <person name="Watkins K.L."/>
            <person name="Yang Q."/>
            <person name="Yu C."/>
            <person name="Zafar N."/>
            <person name="Zhou L."/>
            <person name="Kuske C.R."/>
        </authorList>
    </citation>
    <scope>NUCLEOTIDE SEQUENCE [LARGE SCALE GENOMIC DNA]</scope>
    <source>
        <strain evidence="5 6">Ellin345</strain>
    </source>
</reference>
<proteinExistence type="predicted"/>
<dbReference type="Gene3D" id="2.120.10.80">
    <property type="entry name" value="Kelch-type beta propeller"/>
    <property type="match status" value="3"/>
</dbReference>
<evidence type="ECO:0000256" key="1">
    <source>
        <dbReference type="ARBA" id="ARBA00022441"/>
    </source>
</evidence>
<sequence length="924" mass="98614">MTLLRCALILFSFLTSLHAITNAPAILTSPTPGSTLSGTSATFVWTTGTGVTEYSLYIGTTPHAHDIAFFNPKSANSYSASNLPSHGGTFYVDLFSRISNTWQRQSYTFIATGTAVSATMSAPATGATLAGSAQTFTWSSGSGVTSYSLYIGTTHGAHDLYFKNTTATSASVTGLPMDGRPVYVTLYSLIAGVWQYHAYTFIAWAPGLTSPKPGSKLDSTSTTFTWNLGTGITDYSLYVGTTPHKHNLEFFTTRSASSHTVSGLPSNGGTFYVDYFTRKNGVWNRTSYQYIASGTPGAATILTPTPASTLGGTSQTFTWSAGTGVTEYSLYVGTAPRTHDLYFVNTTTGNSATVTGLPNDASTLYVTLYSLVDGVWRANAYTYTAWSLTVKSIEVTGLSSEVAMDGTLQLTATATYSDGSTKNITDTAWWSSTGEEFATVLNGGPNSGLVTGIYLGAANIHASVGAVASPSFTVTVTGDLPGQWTWITGSNEKDRPGVYGTLGVASAGNSPGARQGAGMWRDKFGKLWIFGGWGTGEILDIFLINDLWSFDPATKLWTWMSGSKSVNHLGIYGTKGVPATENTPGSRTQPVTWTDDKGNLWLFGGTGNDSHGGATLNDLWKYDPATHQWTWMSGSSDGNQPGVYGTKGVPAAANHPGARLLSAGWTDSGGKLWLFGGFSFADGKLNDLWMFDPTTTQWTWVSGSSGVNDPGVYGTLGVPDAANVPPARAAFPGWIDNAGRFWIFGGMTQSGQSDIYINDLWRFDPSTKMWTWMSGGNSQVAGIYGTLGIPDAANVPGARAYDVGWTDKNGKLWLFGGSGVDSTGSSAFLDDLWQWDPATSKWTWMSGWKTIRHPGVWGTKGVTAPTNVPDTRSGASGVADATGKLWLFGGWGWDFEMDMTPGQHNDLWNYQLIPPSMPEHQTEH</sequence>
<keyword evidence="6" id="KW-1185">Reference proteome</keyword>
<dbReference type="Pfam" id="PF01344">
    <property type="entry name" value="Kelch_1"/>
    <property type="match status" value="1"/>
</dbReference>
<evidence type="ECO:0000259" key="4">
    <source>
        <dbReference type="SMART" id="SM00635"/>
    </source>
</evidence>
<feature type="chain" id="PRO_5004191753" evidence="3">
    <location>
        <begin position="20"/>
        <end position="924"/>
    </location>
</feature>
<dbReference type="eggNOG" id="COG5492">
    <property type="taxonomic scope" value="Bacteria"/>
</dbReference>
<dbReference type="HOGENOM" id="CLU_340598_0_0_0"/>
<keyword evidence="3" id="KW-0732">Signal</keyword>
<organism evidence="5 6">
    <name type="scientific">Koribacter versatilis (strain Ellin345)</name>
    <dbReference type="NCBI Taxonomy" id="204669"/>
    <lineage>
        <taxon>Bacteria</taxon>
        <taxon>Pseudomonadati</taxon>
        <taxon>Acidobacteriota</taxon>
        <taxon>Terriglobia</taxon>
        <taxon>Terriglobales</taxon>
        <taxon>Candidatus Korobacteraceae</taxon>
        <taxon>Candidatus Korobacter</taxon>
    </lineage>
</organism>
<dbReference type="InterPro" id="IPR015915">
    <property type="entry name" value="Kelch-typ_b-propeller"/>
</dbReference>
<dbReference type="Pfam" id="PF02368">
    <property type="entry name" value="Big_2"/>
    <property type="match status" value="1"/>
</dbReference>
<dbReference type="EMBL" id="CP000360">
    <property type="protein sequence ID" value="ABF41671.1"/>
    <property type="molecule type" value="Genomic_DNA"/>
</dbReference>
<dbReference type="PANTHER" id="PTHR46093:SF18">
    <property type="entry name" value="FIBRONECTIN TYPE-III DOMAIN-CONTAINING PROTEIN"/>
    <property type="match status" value="1"/>
</dbReference>
<dbReference type="KEGG" id="aba:Acid345_2670"/>
<dbReference type="AlphaFoldDB" id="Q1IN79"/>
<dbReference type="Gene3D" id="2.60.40.1080">
    <property type="match status" value="1"/>
</dbReference>
<dbReference type="Proteomes" id="UP000002432">
    <property type="component" value="Chromosome"/>
</dbReference>
<dbReference type="STRING" id="204669.Acid345_2670"/>
<dbReference type="SUPFAM" id="SSF117281">
    <property type="entry name" value="Kelch motif"/>
    <property type="match status" value="2"/>
</dbReference>
<evidence type="ECO:0000256" key="3">
    <source>
        <dbReference type="SAM" id="SignalP"/>
    </source>
</evidence>
<evidence type="ECO:0000313" key="6">
    <source>
        <dbReference type="Proteomes" id="UP000002432"/>
    </source>
</evidence>
<feature type="signal peptide" evidence="3">
    <location>
        <begin position="1"/>
        <end position="19"/>
    </location>
</feature>
<gene>
    <name evidence="5" type="ordered locus">Acid345_2670</name>
</gene>
<dbReference type="InterPro" id="IPR006652">
    <property type="entry name" value="Kelch_1"/>
</dbReference>
<keyword evidence="1" id="KW-0880">Kelch repeat</keyword>
<keyword evidence="2" id="KW-0677">Repeat</keyword>